<keyword evidence="4 5" id="KW-0472">Membrane</keyword>
<feature type="transmembrane region" description="Helical" evidence="5">
    <location>
        <begin position="129"/>
        <end position="147"/>
    </location>
</feature>
<dbReference type="EMBL" id="CP041636">
    <property type="protein sequence ID" value="QDO99205.1"/>
    <property type="molecule type" value="Genomic_DNA"/>
</dbReference>
<feature type="transmembrane region" description="Helical" evidence="5">
    <location>
        <begin position="153"/>
        <end position="172"/>
    </location>
</feature>
<keyword evidence="7" id="KW-1185">Reference proteome</keyword>
<comment type="subcellular location">
    <subcellularLocation>
        <location evidence="5">Cell inner membrane</location>
        <topology evidence="5">Multi-pass membrane protein</topology>
    </subcellularLocation>
</comment>
<protein>
    <recommendedName>
        <fullName evidence="5">Inner membrane-spanning protein YciB</fullName>
    </recommendedName>
</protein>
<evidence type="ECO:0000256" key="5">
    <source>
        <dbReference type="HAMAP-Rule" id="MF_00189"/>
    </source>
</evidence>
<gene>
    <name evidence="5" type="primary">yciB</name>
    <name evidence="6" type="ORF">FNB15_18840</name>
</gene>
<proteinExistence type="inferred from homology"/>
<dbReference type="RefSeq" id="WP_144258201.1">
    <property type="nucleotide sequence ID" value="NZ_CP041636.1"/>
</dbReference>
<keyword evidence="3 5" id="KW-1133">Transmembrane helix</keyword>
<dbReference type="KEGG" id="fer:FNB15_18840"/>
<dbReference type="PANTHER" id="PTHR36917:SF1">
    <property type="entry name" value="INNER MEMBRANE-SPANNING PROTEIN YCIB"/>
    <property type="match status" value="1"/>
</dbReference>
<evidence type="ECO:0000256" key="4">
    <source>
        <dbReference type="ARBA" id="ARBA00023136"/>
    </source>
</evidence>
<keyword evidence="1 5" id="KW-1003">Cell membrane</keyword>
<evidence type="ECO:0000256" key="1">
    <source>
        <dbReference type="ARBA" id="ARBA00022475"/>
    </source>
</evidence>
<dbReference type="InterPro" id="IPR006008">
    <property type="entry name" value="YciB"/>
</dbReference>
<feature type="transmembrane region" description="Helical" evidence="5">
    <location>
        <begin position="89"/>
        <end position="109"/>
    </location>
</feature>
<dbReference type="Pfam" id="PF04279">
    <property type="entry name" value="IspA"/>
    <property type="match status" value="1"/>
</dbReference>
<dbReference type="PANTHER" id="PTHR36917">
    <property type="entry name" value="INTRACELLULAR SEPTATION PROTEIN A-RELATED"/>
    <property type="match status" value="1"/>
</dbReference>
<evidence type="ECO:0000256" key="3">
    <source>
        <dbReference type="ARBA" id="ARBA00022989"/>
    </source>
</evidence>
<dbReference type="HAMAP" id="MF_00189">
    <property type="entry name" value="YciB"/>
    <property type="match status" value="1"/>
</dbReference>
<accession>A0A516H668</accession>
<keyword evidence="2 5" id="KW-0812">Transmembrane</keyword>
<dbReference type="OrthoDB" id="9788219at2"/>
<reference evidence="6 7" key="1">
    <citation type="submission" date="2019-07" db="EMBL/GenBank/DDBJ databases">
        <title>Genome sequencing for Ferrovibrio sp. K5.</title>
        <authorList>
            <person name="Park S.-J."/>
        </authorList>
    </citation>
    <scope>NUCLEOTIDE SEQUENCE [LARGE SCALE GENOMIC DNA]</scope>
    <source>
        <strain evidence="6 7">K5</strain>
    </source>
</reference>
<evidence type="ECO:0000256" key="2">
    <source>
        <dbReference type="ARBA" id="ARBA00022692"/>
    </source>
</evidence>
<dbReference type="NCBIfam" id="NF001323">
    <property type="entry name" value="PRK00259.1-1"/>
    <property type="match status" value="1"/>
</dbReference>
<evidence type="ECO:0000313" key="7">
    <source>
        <dbReference type="Proteomes" id="UP000317496"/>
    </source>
</evidence>
<dbReference type="Proteomes" id="UP000317496">
    <property type="component" value="Chromosome"/>
</dbReference>
<dbReference type="GO" id="GO:0005886">
    <property type="term" value="C:plasma membrane"/>
    <property type="evidence" value="ECO:0007669"/>
    <property type="project" value="UniProtKB-SubCell"/>
</dbReference>
<feature type="transmembrane region" description="Helical" evidence="5">
    <location>
        <begin position="58"/>
        <end position="77"/>
    </location>
</feature>
<feature type="transmembrane region" description="Helical" evidence="5">
    <location>
        <begin position="20"/>
        <end position="51"/>
    </location>
</feature>
<dbReference type="NCBIfam" id="TIGR00997">
    <property type="entry name" value="ispZ"/>
    <property type="match status" value="1"/>
</dbReference>
<comment type="similarity">
    <text evidence="5">Belongs to the YciB family.</text>
</comment>
<sequence>MTERTAPRWLQPATEYGPLALFFVVYLGKGLMPATAALLVATVVGLVLSWLLLRRLPWLAVIAAAGVGIFGGLTLWLQDDSFIKMKPTIVNAIFAAILLGGLVVGKLPLQKVLGKSITVSEAGWRALSLRWGLFFILLAVLNEAVWRTQSEEFWVGFKVFGLIGLTVLFSVAQLPLIRRHWTGPEQD</sequence>
<organism evidence="6 7">
    <name type="scientific">Ferrovibrio terrae</name>
    <dbReference type="NCBI Taxonomy" id="2594003"/>
    <lineage>
        <taxon>Bacteria</taxon>
        <taxon>Pseudomonadati</taxon>
        <taxon>Pseudomonadota</taxon>
        <taxon>Alphaproteobacteria</taxon>
        <taxon>Rhodospirillales</taxon>
        <taxon>Rhodospirillaceae</taxon>
        <taxon>Ferrovibrio</taxon>
    </lineage>
</organism>
<comment type="function">
    <text evidence="5">Plays a role in cell envelope biogenesis, maintenance of cell envelope integrity and membrane homeostasis.</text>
</comment>
<dbReference type="AlphaFoldDB" id="A0A516H668"/>
<keyword evidence="5" id="KW-0997">Cell inner membrane</keyword>
<evidence type="ECO:0000313" key="6">
    <source>
        <dbReference type="EMBL" id="QDO99205.1"/>
    </source>
</evidence>
<name>A0A516H668_9PROT</name>